<dbReference type="EMBL" id="MU276016">
    <property type="protein sequence ID" value="KAI0043479.1"/>
    <property type="molecule type" value="Genomic_DNA"/>
</dbReference>
<keyword evidence="2" id="KW-1185">Reference proteome</keyword>
<organism evidence="1 2">
    <name type="scientific">Auriscalpium vulgare</name>
    <dbReference type="NCBI Taxonomy" id="40419"/>
    <lineage>
        <taxon>Eukaryota</taxon>
        <taxon>Fungi</taxon>
        <taxon>Dikarya</taxon>
        <taxon>Basidiomycota</taxon>
        <taxon>Agaricomycotina</taxon>
        <taxon>Agaricomycetes</taxon>
        <taxon>Russulales</taxon>
        <taxon>Auriscalpiaceae</taxon>
        <taxon>Auriscalpium</taxon>
    </lineage>
</organism>
<evidence type="ECO:0000313" key="2">
    <source>
        <dbReference type="Proteomes" id="UP000814033"/>
    </source>
</evidence>
<reference evidence="1" key="2">
    <citation type="journal article" date="2022" name="New Phytol.">
        <title>Evolutionary transition to the ectomycorrhizal habit in the genomes of a hyperdiverse lineage of mushroom-forming fungi.</title>
        <authorList>
            <person name="Looney B."/>
            <person name="Miyauchi S."/>
            <person name="Morin E."/>
            <person name="Drula E."/>
            <person name="Courty P.E."/>
            <person name="Kohler A."/>
            <person name="Kuo A."/>
            <person name="LaButti K."/>
            <person name="Pangilinan J."/>
            <person name="Lipzen A."/>
            <person name="Riley R."/>
            <person name="Andreopoulos W."/>
            <person name="He G."/>
            <person name="Johnson J."/>
            <person name="Nolan M."/>
            <person name="Tritt A."/>
            <person name="Barry K.W."/>
            <person name="Grigoriev I.V."/>
            <person name="Nagy L.G."/>
            <person name="Hibbett D."/>
            <person name="Henrissat B."/>
            <person name="Matheny P.B."/>
            <person name="Labbe J."/>
            <person name="Martin F.M."/>
        </authorList>
    </citation>
    <scope>NUCLEOTIDE SEQUENCE</scope>
    <source>
        <strain evidence="1">FP105234-sp</strain>
    </source>
</reference>
<proteinExistence type="predicted"/>
<gene>
    <name evidence="1" type="ORF">FA95DRAFT_1609343</name>
</gene>
<evidence type="ECO:0000313" key="1">
    <source>
        <dbReference type="EMBL" id="KAI0043479.1"/>
    </source>
</evidence>
<dbReference type="Proteomes" id="UP000814033">
    <property type="component" value="Unassembled WGS sequence"/>
</dbReference>
<protein>
    <submittedName>
        <fullName evidence="1">Uncharacterized protein</fullName>
    </submittedName>
</protein>
<comment type="caution">
    <text evidence="1">The sequence shown here is derived from an EMBL/GenBank/DDBJ whole genome shotgun (WGS) entry which is preliminary data.</text>
</comment>
<name>A0ACB8RGX8_9AGAM</name>
<accession>A0ACB8RGX8</accession>
<sequence length="135" mass="13905">MAPKARVIVEPTRRAPPRSAPSEYSTSQRAESMPGHLTLSEGGASDEEHATSSAEGAEGDNENDDGEASGVSDAAPESNVDAAGETPGDQNAEAGPVQSEGSEHGWDGRRSLHQELLDVNEASSELLTGGAHQSL</sequence>
<reference evidence="1" key="1">
    <citation type="submission" date="2021-02" db="EMBL/GenBank/DDBJ databases">
        <authorList>
            <consortium name="DOE Joint Genome Institute"/>
            <person name="Ahrendt S."/>
            <person name="Looney B.P."/>
            <person name="Miyauchi S."/>
            <person name="Morin E."/>
            <person name="Drula E."/>
            <person name="Courty P.E."/>
            <person name="Chicoki N."/>
            <person name="Fauchery L."/>
            <person name="Kohler A."/>
            <person name="Kuo A."/>
            <person name="Labutti K."/>
            <person name="Pangilinan J."/>
            <person name="Lipzen A."/>
            <person name="Riley R."/>
            <person name="Andreopoulos W."/>
            <person name="He G."/>
            <person name="Johnson J."/>
            <person name="Barry K.W."/>
            <person name="Grigoriev I.V."/>
            <person name="Nagy L."/>
            <person name="Hibbett D."/>
            <person name="Henrissat B."/>
            <person name="Matheny P.B."/>
            <person name="Labbe J."/>
            <person name="Martin F."/>
        </authorList>
    </citation>
    <scope>NUCLEOTIDE SEQUENCE</scope>
    <source>
        <strain evidence="1">FP105234-sp</strain>
    </source>
</reference>